<dbReference type="CDD" id="cd22629">
    <property type="entry name" value="Kunitz_collagen_alpha3_VI"/>
    <property type="match status" value="1"/>
</dbReference>
<dbReference type="SMART" id="SM00131">
    <property type="entry name" value="KU"/>
    <property type="match status" value="1"/>
</dbReference>
<dbReference type="Proteomes" id="UP000261540">
    <property type="component" value="Unplaced"/>
</dbReference>
<feature type="domain" description="VWFA" evidence="11">
    <location>
        <begin position="833"/>
        <end position="1009"/>
    </location>
</feature>
<keyword evidence="2" id="KW-0964">Secreted</keyword>
<feature type="compositionally biased region" description="Basic and acidic residues" evidence="9">
    <location>
        <begin position="2661"/>
        <end position="2680"/>
    </location>
</feature>
<feature type="compositionally biased region" description="Gly residues" evidence="9">
    <location>
        <begin position="1839"/>
        <end position="1869"/>
    </location>
</feature>
<feature type="signal peptide" evidence="10">
    <location>
        <begin position="1"/>
        <end position="25"/>
    </location>
</feature>
<dbReference type="PROSITE" id="PS50279">
    <property type="entry name" value="BPTI_KUNITZ_2"/>
    <property type="match status" value="1"/>
</dbReference>
<feature type="domain" description="VWFA" evidence="11">
    <location>
        <begin position="1432"/>
        <end position="1608"/>
    </location>
</feature>
<evidence type="ECO:0000256" key="4">
    <source>
        <dbReference type="ARBA" id="ARBA00022729"/>
    </source>
</evidence>
<feature type="compositionally biased region" description="Gly residues" evidence="9">
    <location>
        <begin position="2017"/>
        <end position="2026"/>
    </location>
</feature>
<dbReference type="CDD" id="cd00063">
    <property type="entry name" value="FN3"/>
    <property type="match status" value="1"/>
</dbReference>
<dbReference type="InterPro" id="IPR036465">
    <property type="entry name" value="vWFA_dom_sf"/>
</dbReference>
<dbReference type="GeneTree" id="ENSGT00940000156462"/>
<dbReference type="InterPro" id="IPR013783">
    <property type="entry name" value="Ig-like_fold"/>
</dbReference>
<dbReference type="Pfam" id="PF01391">
    <property type="entry name" value="Collagen"/>
    <property type="match status" value="2"/>
</dbReference>
<keyword evidence="8" id="KW-1015">Disulfide bond</keyword>
<feature type="compositionally biased region" description="Low complexity" evidence="9">
    <location>
        <begin position="1970"/>
        <end position="1987"/>
    </location>
</feature>
<dbReference type="SMART" id="SM00327">
    <property type="entry name" value="VWA"/>
    <property type="match status" value="10"/>
</dbReference>
<proteinExistence type="predicted"/>
<keyword evidence="6" id="KW-0130">Cell adhesion</keyword>
<evidence type="ECO:0000256" key="5">
    <source>
        <dbReference type="ARBA" id="ARBA00022737"/>
    </source>
</evidence>
<evidence type="ECO:0000256" key="9">
    <source>
        <dbReference type="SAM" id="MobiDB-lite"/>
    </source>
</evidence>
<feature type="compositionally biased region" description="Gly residues" evidence="9">
    <location>
        <begin position="2077"/>
        <end position="2086"/>
    </location>
</feature>
<dbReference type="InterPro" id="IPR002223">
    <property type="entry name" value="Kunitz_BPTI"/>
</dbReference>
<dbReference type="Gene3D" id="4.10.410.10">
    <property type="entry name" value="Pancreatic trypsin inhibitor Kunitz domain"/>
    <property type="match status" value="1"/>
</dbReference>
<evidence type="ECO:0000259" key="11">
    <source>
        <dbReference type="PROSITE" id="PS50234"/>
    </source>
</evidence>
<dbReference type="PRINTS" id="PR00759">
    <property type="entry name" value="BASICPTASE"/>
</dbReference>
<evidence type="ECO:0000256" key="6">
    <source>
        <dbReference type="ARBA" id="ARBA00022889"/>
    </source>
</evidence>
<evidence type="ECO:0000256" key="10">
    <source>
        <dbReference type="SAM" id="SignalP"/>
    </source>
</evidence>
<dbReference type="InterPro" id="IPR003961">
    <property type="entry name" value="FN3_dom"/>
</dbReference>
<dbReference type="PANTHER" id="PTHR24020:SF13">
    <property type="entry name" value="COLLAGEN ALPHA-3(VI) CHAIN"/>
    <property type="match status" value="1"/>
</dbReference>
<evidence type="ECO:0000313" key="15">
    <source>
        <dbReference type="Proteomes" id="UP000261540"/>
    </source>
</evidence>
<dbReference type="FunFam" id="3.40.50.410:FF:000021">
    <property type="entry name" value="Collagen, type VI, alpha 3"/>
    <property type="match status" value="1"/>
</dbReference>
<feature type="compositionally biased region" description="Gly residues" evidence="9">
    <location>
        <begin position="2044"/>
        <end position="2053"/>
    </location>
</feature>
<feature type="domain" description="VWFA" evidence="11">
    <location>
        <begin position="2197"/>
        <end position="2378"/>
    </location>
</feature>
<feature type="compositionally biased region" description="Gly residues" evidence="9">
    <location>
        <begin position="2124"/>
        <end position="2133"/>
    </location>
</feature>
<keyword evidence="4 10" id="KW-0732">Signal</keyword>
<dbReference type="GO" id="GO:0004867">
    <property type="term" value="F:serine-type endopeptidase inhibitor activity"/>
    <property type="evidence" value="ECO:0007669"/>
    <property type="project" value="InterPro"/>
</dbReference>
<dbReference type="Gene3D" id="2.60.40.10">
    <property type="entry name" value="Immunoglobulins"/>
    <property type="match status" value="1"/>
</dbReference>
<evidence type="ECO:0000313" key="14">
    <source>
        <dbReference type="Ensembl" id="ENSPKIP00000031096.1"/>
    </source>
</evidence>
<dbReference type="InterPro" id="IPR020901">
    <property type="entry name" value="Prtase_inh_Kunz-CS"/>
</dbReference>
<dbReference type="PROSITE" id="PS50853">
    <property type="entry name" value="FN3"/>
    <property type="match status" value="1"/>
</dbReference>
<name>A0A3B3SM20_9TELE</name>
<feature type="region of interest" description="Disordered" evidence="9">
    <location>
        <begin position="2660"/>
        <end position="2680"/>
    </location>
</feature>
<organism evidence="14 15">
    <name type="scientific">Paramormyrops kingsleyae</name>
    <dbReference type="NCBI Taxonomy" id="1676925"/>
    <lineage>
        <taxon>Eukaryota</taxon>
        <taxon>Metazoa</taxon>
        <taxon>Chordata</taxon>
        <taxon>Craniata</taxon>
        <taxon>Vertebrata</taxon>
        <taxon>Euteleostomi</taxon>
        <taxon>Actinopterygii</taxon>
        <taxon>Neopterygii</taxon>
        <taxon>Teleostei</taxon>
        <taxon>Osteoglossocephala</taxon>
        <taxon>Osteoglossomorpha</taxon>
        <taxon>Osteoglossiformes</taxon>
        <taxon>Mormyridae</taxon>
        <taxon>Paramormyrops</taxon>
    </lineage>
</organism>
<feature type="compositionally biased region" description="Gly residues" evidence="9">
    <location>
        <begin position="1923"/>
        <end position="1932"/>
    </location>
</feature>
<feature type="compositionally biased region" description="Low complexity" evidence="9">
    <location>
        <begin position="1997"/>
        <end position="2016"/>
    </location>
</feature>
<evidence type="ECO:0000256" key="7">
    <source>
        <dbReference type="ARBA" id="ARBA00023119"/>
    </source>
</evidence>
<dbReference type="InterPro" id="IPR002035">
    <property type="entry name" value="VWF_A"/>
</dbReference>
<dbReference type="PROSITE" id="PS00280">
    <property type="entry name" value="BPTI_KUNITZ_1"/>
    <property type="match status" value="1"/>
</dbReference>
<protein>
    <submittedName>
        <fullName evidence="14">Collagen type VI alpha 3 chain</fullName>
    </submittedName>
</protein>
<dbReference type="Pfam" id="PF00092">
    <property type="entry name" value="VWA"/>
    <property type="match status" value="10"/>
</dbReference>
<dbReference type="PANTHER" id="PTHR24020">
    <property type="entry name" value="COLLAGEN ALPHA"/>
    <property type="match status" value="1"/>
</dbReference>
<feature type="domain" description="VWFA" evidence="11">
    <location>
        <begin position="234"/>
        <end position="412"/>
    </location>
</feature>
<feature type="domain" description="VWFA" evidence="11">
    <location>
        <begin position="442"/>
        <end position="615"/>
    </location>
</feature>
<evidence type="ECO:0000259" key="12">
    <source>
        <dbReference type="PROSITE" id="PS50279"/>
    </source>
</evidence>
<dbReference type="FunFam" id="3.40.50.410:FF:000016">
    <property type="entry name" value="Collagen type VI alpha 3 chain"/>
    <property type="match status" value="1"/>
</dbReference>
<reference evidence="14" key="2">
    <citation type="submission" date="2025-09" db="UniProtKB">
        <authorList>
            <consortium name="Ensembl"/>
        </authorList>
    </citation>
    <scope>IDENTIFICATION</scope>
</reference>
<feature type="compositionally biased region" description="Low complexity" evidence="9">
    <location>
        <begin position="2110"/>
        <end position="2123"/>
    </location>
</feature>
<dbReference type="GeneID" id="111850193"/>
<keyword evidence="15" id="KW-1185">Reference proteome</keyword>
<keyword evidence="3" id="KW-0272">Extracellular matrix</keyword>
<dbReference type="InterPro" id="IPR008160">
    <property type="entry name" value="Collagen"/>
</dbReference>
<accession>A0A3B3SM20</accession>
<reference evidence="14" key="1">
    <citation type="submission" date="2025-08" db="UniProtKB">
        <authorList>
            <consortium name="Ensembl"/>
        </authorList>
    </citation>
    <scope>IDENTIFICATION</scope>
</reference>
<dbReference type="SUPFAM" id="SSF53300">
    <property type="entry name" value="vWA-like"/>
    <property type="match status" value="11"/>
</dbReference>
<dbReference type="CDD" id="cd01450">
    <property type="entry name" value="vWFA_subfamily_ECM"/>
    <property type="match status" value="2"/>
</dbReference>
<dbReference type="InterPro" id="IPR050525">
    <property type="entry name" value="ECM_Assembly_Org"/>
</dbReference>
<dbReference type="SMART" id="SM00060">
    <property type="entry name" value="FN3"/>
    <property type="match status" value="1"/>
</dbReference>
<dbReference type="PROSITE" id="PS50234">
    <property type="entry name" value="VWFA"/>
    <property type="match status" value="10"/>
</dbReference>
<comment type="subcellular location">
    <subcellularLocation>
        <location evidence="1">Secreted</location>
        <location evidence="1">Extracellular space</location>
        <location evidence="1">Extracellular matrix</location>
    </subcellularLocation>
</comment>
<dbReference type="PRINTS" id="PR00453">
    <property type="entry name" value="VWFADOMAIN"/>
</dbReference>
<keyword evidence="7" id="KW-0176">Collagen</keyword>
<feature type="domain" description="BPTI/Kunitz inhibitor" evidence="12">
    <location>
        <begin position="2811"/>
        <end position="2861"/>
    </location>
</feature>
<dbReference type="GO" id="GO:0005581">
    <property type="term" value="C:collagen trimer"/>
    <property type="evidence" value="ECO:0007669"/>
    <property type="project" value="UniProtKB-KW"/>
</dbReference>
<dbReference type="Gene3D" id="3.40.50.410">
    <property type="entry name" value="von Willebrand factor, type A domain"/>
    <property type="match status" value="10"/>
</dbReference>
<feature type="domain" description="Fibronectin type-III" evidence="13">
    <location>
        <begin position="2677"/>
        <end position="2767"/>
    </location>
</feature>
<feature type="domain" description="VWFA" evidence="11">
    <location>
        <begin position="635"/>
        <end position="807"/>
    </location>
</feature>
<feature type="chain" id="PRO_5017394333" evidence="10">
    <location>
        <begin position="26"/>
        <end position="2877"/>
    </location>
</feature>
<dbReference type="FunFam" id="3.40.50.410:FF:000003">
    <property type="entry name" value="Collagen type VI alpha 3 chain"/>
    <property type="match status" value="8"/>
</dbReference>
<feature type="domain" description="VWFA" evidence="11">
    <location>
        <begin position="2415"/>
        <end position="2618"/>
    </location>
</feature>
<feature type="region of interest" description="Disordered" evidence="9">
    <location>
        <begin position="1838"/>
        <end position="2164"/>
    </location>
</feature>
<feature type="domain" description="VWFA" evidence="11">
    <location>
        <begin position="1234"/>
        <end position="1406"/>
    </location>
</feature>
<sequence length="2877" mass="311709">MGRHWCSLAAFMGLAFCGLILNVKAQSAQESADLIFLIDGSESVGVTNFLRIRTLAVNVIERLLVGKDAIRVAVVQYSNTPQIQFYLNNYQSKADVINAVEEMSFLGGTEANLGAALEKVAESLLGWEAGGRAEEGLPQAVVVISAGPSSDDTKKGIRALKQANVFTFSVGIGNVDLTELEAIATDKSFVSASSDITSADQLRDVILSFVNGVAQRDIVLETHITEALAVGKRDIIFLIDGSQNMGGTHFSAIRQFIVRFVDSMPIGRDQVQVGVAQFTTSPKAEINLNTYSTKEALSNAVNRTRLRGGTPEVNLGAALNFVRTQMLRPDAGSRIQERVPQLLLVLSAKKSSDDVTQPVHELQRMGVLIMAVGSKAADEQELKEISINEDLVFMVKDFRQLLRNPKFIVAPLSTLSGVVVTEVPTETVTEITTVQTQRVVRDIVFLVDGSDYVGNANLQFVREFITHVVNQLDVRPDRVQIALMQFAENQHTEFYLNTHSNKQDVLNGIAQLRLMGGSQLNTGAAMEYALQNHFLPSAGSRRRQGVQQVLVLITGGPAQDAVKQVADKLALAGVLTFAVGAGPVDQAFLQTVAFVPDLAFYQSSFSRLPNVVTQIMKPLITVVGDTKTEEGEERDVAFLIDGSDAVTSDFPHIKDFILKVIEPLDVGINKVRISVVQYSEKPTLSFYLNTYSTKEEVISAINGLRLAGGRSLNTGEALAYMKDTIFSSEYGSRISENVPQFLIVLTGGRSQDNVRDPAIALKTKGVVPFGVGVKNADRHQIEAISHNPTFAFNVKDFSQLNTVHQRLGSYVSLPKESLAAVLQQAETQGPKKDVVFVIDGSNDVNQDFRFLQEFMRRTVENLNVGENRIRIGVVQYSDTPNADLYLNSHTTKEGVLNAIKRLKHKGGRQRNLGRALDFVNREVLGRARGGRRDERVPQYLIVISAGGSTDDLRAQATTLKQSGVVPFSIGTKGVDIHELQRISYVPQFAYSVPNFPELYTIQQSLITSLTELSSEEILSLPHVTPTVSVSGDKKDVVFLVDGSSAVRSDFSNILDMVSKVIRQLDIGLDKVRVSVVQYSDDTKVEFLLNEHSTKQEVLAAISRIRNKGGYTLNTGHALNWVSRNIYQRSSGSRIEEKVPQFLILVTGGKSTDDVSGPANQLKRSRVIPLAIGAKSASAEDLKLISAKPEFTYMIRDFQQISSIGQELLPLIRRTTTNDIFFDPVEENVPLGKRDIIFLVDGSDNVGATGLVHIRDFILKLVQNINIQPSEVRVAVVQYSDKQKTEFSLNTHNNKDAVISAIKRLRQLGGRSANLAEAIEYVIRNELKESAGLRFPEASQHLVVLTGGKSPTDVSDQGQRLRNADVNCIGIGSSGADRRQLSDIAKDPSSVFQLDSFSKLPNLQKNVIDLLNVTYLRETPTDVDDEIAPKTADIVFLVDGSINVGRTNFKEVMEFIWNLIDLFYTERDDLRFGLAHYNTEVTDVFFLNTYKDKDAMYDAIQNAEFKGGHRINTGAAITHVKDHHFIKEKGSRKDQGVPQILMIVTGGRSHDDGKSAALALKASQVKIYAIGVGNIEDELNNLGSETTMVARASTFQELSELNEQILETLHDSLKGIKLCMTGTQEIARECKLEVLVGFDVSAQNIFAAQRSLESKMGAILHTVTQMQGISCTSGTSPSVSVGILALDSASEPVQFDFTDNPSQLFESFKALRSRGPYILNAKTIDAYGSMFRNRPSDTVKVIFHLTDGLDGQLQQMKERLEALQNSGVKSFALVGLETIPRLEDAALLDFGFGRGFRYKGPLRVNSHYLEYELREELDNIAERECCSVPCKCTGQRGERGGVGLLGSKGSPGGMGYRGHPGDEGGPGDRGPPGLNGTQGFQGCPGPRGTKGSRGHSGEKGEFGEAGLDGIIGEEGKRGVPGPPGERGGPGSRGPKGAKGQAGETGAPGIRGDPGLPGVDNTQRGLKGDAGDIGPVGDPGPDGVKGPPAEAGRRGSNGRRGSPGQPGAAGQPGANGDPGEPGVGGSQGAPGPIGAPGMRGEDGNPGPRGTGGAQGPPGEKGRRGATGRKGEPGESGPQGDRGGSGPLGEPGEDGRDGFGILGPKGKKGDDGFPGFPGQKGSAGDSGSKGGPGPKGIRGQRGIAGNAGPPGQKGDFGNPGPSGSKGIQAAGVGQCDLVKKIRDNCPCCYGGEECPRYPTELAFALDASDGVTGTAFGNMRQLALRLVRNITIAESSCPRGARVAVTLYNSDVTTEVRFADALKKKSLIERLEGLQAPQTRKQRSLDSAMTFLAHNTYKRVRSGFLMRKVAVFFVNGVTRASPALNAAMLRLYDAGISPLFLTTRDDRALSQALQINNTAVGQVIVLPQPGSAQYNSVINKIIKCHICLDFCAPEQICDYIPSQPSRDRRSSTNDVDIDIAFIMDSSQSTWPVVFTELKHYISHIIDQLEIASEPKSSIHHARVAVVQHSPYEFKPNGSAAPVQVDIGLTDHSSKENLKHFLHTKVLQLEGMRALGSAMEYTIEHIFEKVPHPRDLKAIVLMVTGPISDQEEQRLVHIATEAKCKGFIMVVLGVGEQLRAEDFRILSRLASEPTSVFFKRIESAPHFNDEYIQRFGRLLPKYLTTDNAVHMSLEVAKNCKWFQGDQSNKTAILPNKEQVPMNDQLQHETQADQSRRPKEWPAEELHVGNVTSSSLVLRWTGPHADKQGEFHVIVTRLLDHTLVLRENVTGTELLLTGLESAQKYHVVVTTNTHGQAGAVYKGIVSTKAAQSNVAGPVGMKVDSPTTPLEQPEIALAQQLRDSQTEHLPMPANSVCQLPKEEGTCAKFVLQWHFDFPSRSCARFWYGGCGGNQNRFETQEECEKTCGTAASFNQGLGEAVRT</sequence>
<dbReference type="RefSeq" id="XP_023679599.1">
    <property type="nucleotide sequence ID" value="XM_023823831.2"/>
</dbReference>
<dbReference type="SUPFAM" id="SSF49265">
    <property type="entry name" value="Fibronectin type III"/>
    <property type="match status" value="1"/>
</dbReference>
<dbReference type="Pfam" id="PF00014">
    <property type="entry name" value="Kunitz_BPTI"/>
    <property type="match status" value="1"/>
</dbReference>
<evidence type="ECO:0000256" key="3">
    <source>
        <dbReference type="ARBA" id="ARBA00022530"/>
    </source>
</evidence>
<keyword evidence="5" id="KW-0677">Repeat</keyword>
<evidence type="ECO:0000256" key="8">
    <source>
        <dbReference type="ARBA" id="ARBA00023157"/>
    </source>
</evidence>
<dbReference type="InterPro" id="IPR036880">
    <property type="entry name" value="Kunitz_BPTI_sf"/>
</dbReference>
<dbReference type="InterPro" id="IPR036116">
    <property type="entry name" value="FN3_sf"/>
</dbReference>
<evidence type="ECO:0000256" key="2">
    <source>
        <dbReference type="ARBA" id="ARBA00022525"/>
    </source>
</evidence>
<dbReference type="Ensembl" id="ENSPKIT00000011936.1">
    <property type="protein sequence ID" value="ENSPKIP00000031096.1"/>
    <property type="gene ID" value="ENSPKIG00000011719.1"/>
</dbReference>
<evidence type="ECO:0000259" key="13">
    <source>
        <dbReference type="PROSITE" id="PS50853"/>
    </source>
</evidence>
<dbReference type="SUPFAM" id="SSF57362">
    <property type="entry name" value="BPTI-like"/>
    <property type="match status" value="1"/>
</dbReference>
<dbReference type="GO" id="GO:0007155">
    <property type="term" value="P:cell adhesion"/>
    <property type="evidence" value="ECO:0007669"/>
    <property type="project" value="UniProtKB-KW"/>
</dbReference>
<feature type="domain" description="VWFA" evidence="11">
    <location>
        <begin position="1035"/>
        <end position="1207"/>
    </location>
</feature>
<evidence type="ECO:0000256" key="1">
    <source>
        <dbReference type="ARBA" id="ARBA00004498"/>
    </source>
</evidence>
<feature type="domain" description="VWFA" evidence="11">
    <location>
        <begin position="33"/>
        <end position="210"/>
    </location>
</feature>
<dbReference type="FunFam" id="4.10.410.10:FF:000020">
    <property type="entry name" value="Collagen, type VI, alpha 3"/>
    <property type="match status" value="1"/>
</dbReference>